<feature type="transmembrane region" description="Helical" evidence="6">
    <location>
        <begin position="102"/>
        <end position="126"/>
    </location>
</feature>
<dbReference type="KEGG" id="clx:CLAN_0925"/>
<dbReference type="GO" id="GO:0043190">
    <property type="term" value="C:ATP-binding cassette (ABC) transporter complex"/>
    <property type="evidence" value="ECO:0007669"/>
    <property type="project" value="TreeGrafter"/>
</dbReference>
<feature type="transmembrane region" description="Helical" evidence="6">
    <location>
        <begin position="56"/>
        <end position="81"/>
    </location>
</feature>
<evidence type="ECO:0000256" key="2">
    <source>
        <dbReference type="ARBA" id="ARBA00022475"/>
    </source>
</evidence>
<feature type="transmembrane region" description="Helical" evidence="6">
    <location>
        <begin position="260"/>
        <end position="283"/>
    </location>
</feature>
<dbReference type="PANTHER" id="PTHR33529:SF7">
    <property type="entry name" value="LIPOPOLYSACCHARIDE EXPORT SYSTEM PERMEASE PROTEIN LPTF"/>
    <property type="match status" value="1"/>
</dbReference>
<proteinExistence type="predicted"/>
<dbReference type="PANTHER" id="PTHR33529">
    <property type="entry name" value="SLR0882 PROTEIN-RELATED"/>
    <property type="match status" value="1"/>
</dbReference>
<evidence type="ECO:0000256" key="3">
    <source>
        <dbReference type="ARBA" id="ARBA00022692"/>
    </source>
</evidence>
<dbReference type="EMBL" id="CP015578">
    <property type="protein sequence ID" value="ARQ97670.1"/>
    <property type="molecule type" value="Genomic_DNA"/>
</dbReference>
<evidence type="ECO:0000256" key="6">
    <source>
        <dbReference type="SAM" id="Phobius"/>
    </source>
</evidence>
<keyword evidence="5 6" id="KW-0472">Membrane</keyword>
<dbReference type="GO" id="GO:0015920">
    <property type="term" value="P:lipopolysaccharide transport"/>
    <property type="evidence" value="ECO:0007669"/>
    <property type="project" value="TreeGrafter"/>
</dbReference>
<reference evidence="8" key="2">
    <citation type="journal article" date="2017" name="Genome Biol. Evol.">
        <title>Comparative genomic analysis identifies a Campylobacter clade deficient in selenium metabolism.</title>
        <authorList>
            <person name="Miller W.G."/>
            <person name="Yee E."/>
            <person name="Lopes B.S."/>
            <person name="Chapman M.H."/>
            <person name="Huynh S."/>
            <person name="Bono J.L."/>
            <person name="Parker C.T."/>
            <person name="Strachan N.J.C."/>
            <person name="Forbes K.J."/>
        </authorList>
    </citation>
    <scope>NUCLEOTIDE SEQUENCE [LARGE SCALE GENOMIC DNA]</scope>
    <source>
        <strain evidence="8">NCTC 13004</strain>
    </source>
</reference>
<comment type="subcellular location">
    <subcellularLocation>
        <location evidence="1">Cell membrane</location>
        <topology evidence="1">Multi-pass membrane protein</topology>
    </subcellularLocation>
</comment>
<keyword evidence="2" id="KW-1003">Cell membrane</keyword>
<accession>A0A1X9SN95</accession>
<evidence type="ECO:0000256" key="1">
    <source>
        <dbReference type="ARBA" id="ARBA00004651"/>
    </source>
</evidence>
<dbReference type="Proteomes" id="UP000202031">
    <property type="component" value="Chromosome"/>
</dbReference>
<keyword evidence="4 6" id="KW-1133">Transmembrane helix</keyword>
<gene>
    <name evidence="7" type="ORF">CLAN_0925</name>
</gene>
<organism evidence="7 8">
    <name type="scientific">Campylobacter lanienae NCTC 13004</name>
    <dbReference type="NCBI Taxonomy" id="1031753"/>
    <lineage>
        <taxon>Bacteria</taxon>
        <taxon>Pseudomonadati</taxon>
        <taxon>Campylobacterota</taxon>
        <taxon>Epsilonproteobacteria</taxon>
        <taxon>Campylobacterales</taxon>
        <taxon>Campylobacteraceae</taxon>
        <taxon>Campylobacter</taxon>
    </lineage>
</organism>
<evidence type="ECO:0000256" key="5">
    <source>
        <dbReference type="ARBA" id="ARBA00023136"/>
    </source>
</evidence>
<dbReference type="InterPro" id="IPR005495">
    <property type="entry name" value="LptG/LptF_permease"/>
</dbReference>
<dbReference type="Pfam" id="PF03739">
    <property type="entry name" value="LptF_LptG"/>
    <property type="match status" value="1"/>
</dbReference>
<feature type="transmembrane region" description="Helical" evidence="6">
    <location>
        <begin position="290"/>
        <end position="309"/>
    </location>
</feature>
<protein>
    <submittedName>
        <fullName evidence="7">Putative lipooligosaccharide transport system, permease component (LptF family)</fullName>
    </submittedName>
</protein>
<dbReference type="RefSeq" id="WP_096019661.1">
    <property type="nucleotide sequence ID" value="NZ_CP015578.1"/>
</dbReference>
<evidence type="ECO:0000256" key="4">
    <source>
        <dbReference type="ARBA" id="ARBA00022989"/>
    </source>
</evidence>
<dbReference type="AlphaFoldDB" id="A0A1X9SN95"/>
<feature type="transmembrane region" description="Helical" evidence="6">
    <location>
        <begin position="12"/>
        <end position="36"/>
    </location>
</feature>
<sequence>MNRVNIYLFSSFLSTFASLFATLFLIVSIIFFIQIVRITSYIDINFVELVKLYLFTLPQILLFTTPISFFVSLAMSFFRLSKENESIVIFTLGYSPKYIAKFFLQISALISIILLFIALVVMPTAFNLHNNFVNYKKTKLSLNLKPSEFGQRFGSWMIFIDKQNSDKSLSKYENIVLYNNSDINERFITASSGDITNEDAKLNLILKDGYIYDIKENKWNIAKYDSLTIRSNIQDKFGENFSIIEYWSKASSDPKVARNLIIYTLIALFPLASTLFALSFGIVTYRYEKGIVYIGVFAVLAAYFTAILLLSKYPIYGIVAIFTLTMLSSLITFKHKVMKKY</sequence>
<dbReference type="GeneID" id="46921397"/>
<reference evidence="8" key="1">
    <citation type="journal article" date="2017" name="Genome Biol. Evol.">
        <title>Comparative Genomic Analysis Identifies a Campylobacter Clade Deficient in Selenium Metabolism.</title>
        <authorList>
            <person name="Miller W.G."/>
            <person name="Yee E."/>
            <person name="Lopes B.S."/>
            <person name="Chapman M.H."/>
            <person name="Huynh S."/>
            <person name="Bono J.L."/>
            <person name="Parker C.T."/>
            <person name="Strachan N.J.C."/>
            <person name="Forbes K.J."/>
        </authorList>
    </citation>
    <scope>NUCLEOTIDE SEQUENCE [LARGE SCALE GENOMIC DNA]</scope>
    <source>
        <strain evidence="8">NCTC 13004</strain>
    </source>
</reference>
<evidence type="ECO:0000313" key="7">
    <source>
        <dbReference type="EMBL" id="ARQ97670.1"/>
    </source>
</evidence>
<evidence type="ECO:0000313" key="8">
    <source>
        <dbReference type="Proteomes" id="UP000202031"/>
    </source>
</evidence>
<keyword evidence="3 6" id="KW-0812">Transmembrane</keyword>
<feature type="transmembrane region" description="Helical" evidence="6">
    <location>
        <begin position="315"/>
        <end position="333"/>
    </location>
</feature>
<name>A0A1X9SN95_9BACT</name>